<organism evidence="5 6">
    <name type="scientific">Zosterops borbonicus</name>
    <dbReference type="NCBI Taxonomy" id="364589"/>
    <lineage>
        <taxon>Eukaryota</taxon>
        <taxon>Metazoa</taxon>
        <taxon>Chordata</taxon>
        <taxon>Craniata</taxon>
        <taxon>Vertebrata</taxon>
        <taxon>Euteleostomi</taxon>
        <taxon>Archelosauria</taxon>
        <taxon>Archosauria</taxon>
        <taxon>Dinosauria</taxon>
        <taxon>Saurischia</taxon>
        <taxon>Theropoda</taxon>
        <taxon>Coelurosauria</taxon>
        <taxon>Aves</taxon>
        <taxon>Neognathae</taxon>
        <taxon>Neoaves</taxon>
        <taxon>Telluraves</taxon>
        <taxon>Australaves</taxon>
        <taxon>Passeriformes</taxon>
        <taxon>Sylvioidea</taxon>
        <taxon>Zosteropidae</taxon>
        <taxon>Zosterops</taxon>
    </lineage>
</organism>
<evidence type="ECO:0000259" key="4">
    <source>
        <dbReference type="PROSITE" id="PS50056"/>
    </source>
</evidence>
<evidence type="ECO:0000256" key="2">
    <source>
        <dbReference type="ARBA" id="ARBA00022912"/>
    </source>
</evidence>
<dbReference type="Proteomes" id="UP000796761">
    <property type="component" value="Unassembled WGS sequence"/>
</dbReference>
<evidence type="ECO:0000256" key="1">
    <source>
        <dbReference type="ARBA" id="ARBA00013064"/>
    </source>
</evidence>
<dbReference type="PANTHER" id="PTHR19134">
    <property type="entry name" value="RECEPTOR-TYPE TYROSINE-PROTEIN PHOSPHATASE"/>
    <property type="match status" value="1"/>
</dbReference>
<protein>
    <recommendedName>
        <fullName evidence="1">protein-tyrosine-phosphatase</fullName>
        <ecNumber evidence="1">3.1.3.48</ecNumber>
    </recommendedName>
</protein>
<dbReference type="PANTHER" id="PTHR19134:SF449">
    <property type="entry name" value="TYROSINE-PROTEIN PHOSPHATASE 1"/>
    <property type="match status" value="1"/>
</dbReference>
<dbReference type="EMBL" id="SWJQ01000170">
    <property type="protein sequence ID" value="TRZ19831.1"/>
    <property type="molecule type" value="Genomic_DNA"/>
</dbReference>
<keyword evidence="2" id="KW-0378">Hydrolase</keyword>
<gene>
    <name evidence="5" type="ORF">HGM15179_007258</name>
</gene>
<dbReference type="Pfam" id="PF00102">
    <property type="entry name" value="Y_phosphatase"/>
    <property type="match status" value="1"/>
</dbReference>
<name>A0A8K1LN81_9PASS</name>
<dbReference type="EC" id="3.1.3.48" evidence="1"/>
<dbReference type="InterPro" id="IPR000387">
    <property type="entry name" value="Tyr_Pase_dom"/>
</dbReference>
<accession>A0A8K1LN81</accession>
<comment type="caution">
    <text evidence="5">The sequence shown here is derived from an EMBL/GenBank/DDBJ whole genome shotgun (WGS) entry which is preliminary data.</text>
</comment>
<reference evidence="5" key="1">
    <citation type="submission" date="2019-04" db="EMBL/GenBank/DDBJ databases">
        <title>Genome assembly of Zosterops borbonicus 15179.</title>
        <authorList>
            <person name="Leroy T."/>
            <person name="Anselmetti Y."/>
            <person name="Tilak M.-K."/>
            <person name="Nabholz B."/>
        </authorList>
    </citation>
    <scope>NUCLEOTIDE SEQUENCE</scope>
    <source>
        <strain evidence="5">HGM_15179</strain>
        <tissue evidence="5">Muscle</tissue>
    </source>
</reference>
<dbReference type="InterPro" id="IPR029021">
    <property type="entry name" value="Prot-tyrosine_phosphatase-like"/>
</dbReference>
<evidence type="ECO:0000313" key="6">
    <source>
        <dbReference type="Proteomes" id="UP000796761"/>
    </source>
</evidence>
<dbReference type="OrthoDB" id="6144703at2759"/>
<dbReference type="InterPro" id="IPR050348">
    <property type="entry name" value="Protein-Tyr_Phosphatase"/>
</dbReference>
<evidence type="ECO:0000313" key="5">
    <source>
        <dbReference type="EMBL" id="TRZ19831.1"/>
    </source>
</evidence>
<sequence>MQQRLPPHPDTIISLLGKVETHHRQSKDGHILVTCWDGASRSGIFCAAGFLCEQIQSEGMVDVSQAVRMLKRQRRQFIKDVVGADFKPSWDGNTKTVESKYAPKSDETLTIKTLKELSELCQSEQHYNELYITFPDDKDDYDSVS</sequence>
<dbReference type="GO" id="GO:0004725">
    <property type="term" value="F:protein tyrosine phosphatase activity"/>
    <property type="evidence" value="ECO:0007669"/>
    <property type="project" value="UniProtKB-EC"/>
</dbReference>
<feature type="domain" description="Tyrosine-protein phosphatase" evidence="3">
    <location>
        <begin position="1"/>
        <end position="79"/>
    </location>
</feature>
<dbReference type="PROSITE" id="PS50056">
    <property type="entry name" value="TYR_PHOSPHATASE_2"/>
    <property type="match status" value="1"/>
</dbReference>
<evidence type="ECO:0000259" key="3">
    <source>
        <dbReference type="PROSITE" id="PS50055"/>
    </source>
</evidence>
<feature type="domain" description="Tyrosine specific protein phosphatases" evidence="4">
    <location>
        <begin position="10"/>
        <end position="79"/>
    </location>
</feature>
<dbReference type="AlphaFoldDB" id="A0A8K1LN81"/>
<keyword evidence="2" id="KW-0904">Protein phosphatase</keyword>
<keyword evidence="6" id="KW-1185">Reference proteome</keyword>
<dbReference type="PROSITE" id="PS50055">
    <property type="entry name" value="TYR_PHOSPHATASE_PTP"/>
    <property type="match status" value="1"/>
</dbReference>
<dbReference type="InterPro" id="IPR000242">
    <property type="entry name" value="PTP_cat"/>
</dbReference>
<dbReference type="SUPFAM" id="SSF52799">
    <property type="entry name" value="(Phosphotyrosine protein) phosphatases II"/>
    <property type="match status" value="1"/>
</dbReference>
<dbReference type="Gene3D" id="3.90.190.10">
    <property type="entry name" value="Protein tyrosine phosphatase superfamily"/>
    <property type="match status" value="1"/>
</dbReference>
<proteinExistence type="predicted"/>